<name>A0AAD1ZM26_9LAMI</name>
<sequence>MEDITFGSKDLEGVSYPHDDALVITANVANFEVKKLSTLELELEHHMRLAPVEELVEVELEPGKRVIVGQDLEASLRGELIGCLSRYDDAFTWNVEDMPLIDPKIVIHKLNVNFEARQV</sequence>
<dbReference type="AlphaFoldDB" id="A0AAD1ZM26"/>
<dbReference type="Proteomes" id="UP000834106">
    <property type="component" value="Chromosome 12"/>
</dbReference>
<reference evidence="1" key="1">
    <citation type="submission" date="2023-05" db="EMBL/GenBank/DDBJ databases">
        <authorList>
            <person name="Huff M."/>
        </authorList>
    </citation>
    <scope>NUCLEOTIDE SEQUENCE</scope>
</reference>
<organism evidence="1 2">
    <name type="scientific">Fraxinus pennsylvanica</name>
    <dbReference type="NCBI Taxonomy" id="56036"/>
    <lineage>
        <taxon>Eukaryota</taxon>
        <taxon>Viridiplantae</taxon>
        <taxon>Streptophyta</taxon>
        <taxon>Embryophyta</taxon>
        <taxon>Tracheophyta</taxon>
        <taxon>Spermatophyta</taxon>
        <taxon>Magnoliopsida</taxon>
        <taxon>eudicotyledons</taxon>
        <taxon>Gunneridae</taxon>
        <taxon>Pentapetalae</taxon>
        <taxon>asterids</taxon>
        <taxon>lamiids</taxon>
        <taxon>Lamiales</taxon>
        <taxon>Oleaceae</taxon>
        <taxon>Oleeae</taxon>
        <taxon>Fraxinus</taxon>
    </lineage>
</organism>
<protein>
    <submittedName>
        <fullName evidence="1">Uncharacterized protein</fullName>
    </submittedName>
</protein>
<gene>
    <name evidence="1" type="ORF">FPE_LOCUS19439</name>
</gene>
<accession>A0AAD1ZM26</accession>
<proteinExistence type="predicted"/>
<keyword evidence="2" id="KW-1185">Reference proteome</keyword>
<dbReference type="EMBL" id="OU503047">
    <property type="protein sequence ID" value="CAI9772009.1"/>
    <property type="molecule type" value="Genomic_DNA"/>
</dbReference>
<evidence type="ECO:0000313" key="1">
    <source>
        <dbReference type="EMBL" id="CAI9772009.1"/>
    </source>
</evidence>
<evidence type="ECO:0000313" key="2">
    <source>
        <dbReference type="Proteomes" id="UP000834106"/>
    </source>
</evidence>